<sequence>MNQSVPVAVVSGASRGVGAATARELGQRGYHVIVNYHSNAEAADGVVKSIEATGGSAEAIQADVREEEQVAAMIDRVTTARGRVDALVCNANTAQPPLEPLLSLPWETFAAKVNSELAGVYFLTQRVLAIMREQRSGRIVYVSSTAADVVGRLAAHSTAKAALNTFSRHVAADAAQYGVTVNTVAPGAVDTDATADVFTDGVRQYLRERSVFGRLLTPEDLARTIALVADDGFGAATGQIIRVDGGYNVLEQQLGGVSVALAKPTA</sequence>
<dbReference type="PRINTS" id="PR00081">
    <property type="entry name" value="GDHRDH"/>
</dbReference>
<dbReference type="SUPFAM" id="SSF51735">
    <property type="entry name" value="NAD(P)-binding Rossmann-fold domains"/>
    <property type="match status" value="1"/>
</dbReference>
<dbReference type="Pfam" id="PF13561">
    <property type="entry name" value="adh_short_C2"/>
    <property type="match status" value="1"/>
</dbReference>
<name>A0ABW5GEU8_9PSEU</name>
<dbReference type="InterPro" id="IPR050259">
    <property type="entry name" value="SDR"/>
</dbReference>
<evidence type="ECO:0000256" key="1">
    <source>
        <dbReference type="ARBA" id="ARBA00006484"/>
    </source>
</evidence>
<dbReference type="PANTHER" id="PTHR42879:SF2">
    <property type="entry name" value="3-OXOACYL-[ACYL-CARRIER-PROTEIN] REDUCTASE FABG"/>
    <property type="match status" value="1"/>
</dbReference>
<proteinExistence type="inferred from homology"/>
<dbReference type="InterPro" id="IPR002347">
    <property type="entry name" value="SDR_fam"/>
</dbReference>
<dbReference type="Proteomes" id="UP001597419">
    <property type="component" value="Unassembled WGS sequence"/>
</dbReference>
<comment type="similarity">
    <text evidence="1">Belongs to the short-chain dehydrogenases/reductases (SDR) family.</text>
</comment>
<dbReference type="PANTHER" id="PTHR42879">
    <property type="entry name" value="3-OXOACYL-(ACYL-CARRIER-PROTEIN) REDUCTASE"/>
    <property type="match status" value="1"/>
</dbReference>
<protein>
    <submittedName>
        <fullName evidence="2">SDR family oxidoreductase</fullName>
    </submittedName>
</protein>
<dbReference type="PRINTS" id="PR00080">
    <property type="entry name" value="SDRFAMILY"/>
</dbReference>
<dbReference type="EMBL" id="JBHUKU010000006">
    <property type="protein sequence ID" value="MFD2459572.1"/>
    <property type="molecule type" value="Genomic_DNA"/>
</dbReference>
<dbReference type="InterPro" id="IPR036291">
    <property type="entry name" value="NAD(P)-bd_dom_sf"/>
</dbReference>
<dbReference type="Gene3D" id="3.40.50.720">
    <property type="entry name" value="NAD(P)-binding Rossmann-like Domain"/>
    <property type="match status" value="1"/>
</dbReference>
<comment type="caution">
    <text evidence="2">The sequence shown here is derived from an EMBL/GenBank/DDBJ whole genome shotgun (WGS) entry which is preliminary data.</text>
</comment>
<organism evidence="2 3">
    <name type="scientific">Amycolatopsis samaneae</name>
    <dbReference type="NCBI Taxonomy" id="664691"/>
    <lineage>
        <taxon>Bacteria</taxon>
        <taxon>Bacillati</taxon>
        <taxon>Actinomycetota</taxon>
        <taxon>Actinomycetes</taxon>
        <taxon>Pseudonocardiales</taxon>
        <taxon>Pseudonocardiaceae</taxon>
        <taxon>Amycolatopsis</taxon>
    </lineage>
</organism>
<evidence type="ECO:0000313" key="3">
    <source>
        <dbReference type="Proteomes" id="UP001597419"/>
    </source>
</evidence>
<evidence type="ECO:0000313" key="2">
    <source>
        <dbReference type="EMBL" id="MFD2459572.1"/>
    </source>
</evidence>
<gene>
    <name evidence="2" type="ORF">ACFSYJ_13245</name>
</gene>
<dbReference type="RefSeq" id="WP_345397011.1">
    <property type="nucleotide sequence ID" value="NZ_BAABHG010000008.1"/>
</dbReference>
<accession>A0ABW5GEU8</accession>
<reference evidence="3" key="1">
    <citation type="journal article" date="2019" name="Int. J. Syst. Evol. Microbiol.">
        <title>The Global Catalogue of Microorganisms (GCM) 10K type strain sequencing project: providing services to taxonomists for standard genome sequencing and annotation.</title>
        <authorList>
            <consortium name="The Broad Institute Genomics Platform"/>
            <consortium name="The Broad Institute Genome Sequencing Center for Infectious Disease"/>
            <person name="Wu L."/>
            <person name="Ma J."/>
        </authorList>
    </citation>
    <scope>NUCLEOTIDE SEQUENCE [LARGE SCALE GENOMIC DNA]</scope>
    <source>
        <strain evidence="3">CGMCC 4.7643</strain>
    </source>
</reference>
<keyword evidence="3" id="KW-1185">Reference proteome</keyword>